<comment type="caution">
    <text evidence="2">The sequence shown here is derived from an EMBL/GenBank/DDBJ whole genome shotgun (WGS) entry which is preliminary data.</text>
</comment>
<feature type="compositionally biased region" description="Basic and acidic residues" evidence="1">
    <location>
        <begin position="39"/>
        <end position="52"/>
    </location>
</feature>
<evidence type="ECO:0000256" key="1">
    <source>
        <dbReference type="SAM" id="MobiDB-lite"/>
    </source>
</evidence>
<name>A0ABP6QRN7_9ACTN</name>
<proteinExistence type="predicted"/>
<reference evidence="3" key="1">
    <citation type="journal article" date="2019" name="Int. J. Syst. Evol. Microbiol.">
        <title>The Global Catalogue of Microorganisms (GCM) 10K type strain sequencing project: providing services to taxonomists for standard genome sequencing and annotation.</title>
        <authorList>
            <consortium name="The Broad Institute Genomics Platform"/>
            <consortium name="The Broad Institute Genome Sequencing Center for Infectious Disease"/>
            <person name="Wu L."/>
            <person name="Ma J."/>
        </authorList>
    </citation>
    <scope>NUCLEOTIDE SEQUENCE [LARGE SCALE GENOMIC DNA]</scope>
    <source>
        <strain evidence="3">JCM 9381</strain>
    </source>
</reference>
<evidence type="ECO:0000313" key="2">
    <source>
        <dbReference type="EMBL" id="GAA3251569.1"/>
    </source>
</evidence>
<gene>
    <name evidence="2" type="ORF">GCM10010469_11200</name>
</gene>
<feature type="compositionally biased region" description="Basic and acidic residues" evidence="1">
    <location>
        <begin position="69"/>
        <end position="94"/>
    </location>
</feature>
<sequence length="161" mass="17165">MPWDPGTHRNPGAGHVPATVSSASTADRAGIVSSTRIDGVVDDRDHTVDPARRPHRRVGLAAPFQPAGEGHHAVLDGHGERPRREPERRPEDVSLRTARSMSPSVRSTARSRSPPVTMPTRTGRTGPTGYPVGYSTSASAVTSAGLHPSTDGRQRRITHPP</sequence>
<dbReference type="Proteomes" id="UP001500728">
    <property type="component" value="Unassembled WGS sequence"/>
</dbReference>
<evidence type="ECO:0000313" key="3">
    <source>
        <dbReference type="Proteomes" id="UP001500728"/>
    </source>
</evidence>
<accession>A0ABP6QRN7</accession>
<feature type="compositionally biased region" description="Low complexity" evidence="1">
    <location>
        <begin position="114"/>
        <end position="134"/>
    </location>
</feature>
<protein>
    <submittedName>
        <fullName evidence="2">Uncharacterized protein</fullName>
    </submittedName>
</protein>
<organism evidence="2 3">
    <name type="scientific">Streptomyces labedae</name>
    <dbReference type="NCBI Taxonomy" id="285569"/>
    <lineage>
        <taxon>Bacteria</taxon>
        <taxon>Bacillati</taxon>
        <taxon>Actinomycetota</taxon>
        <taxon>Actinomycetes</taxon>
        <taxon>Kitasatosporales</taxon>
        <taxon>Streptomycetaceae</taxon>
        <taxon>Streptomyces</taxon>
    </lineage>
</organism>
<feature type="compositionally biased region" description="Polar residues" evidence="1">
    <location>
        <begin position="97"/>
        <end position="111"/>
    </location>
</feature>
<dbReference type="EMBL" id="BAAAUW010000003">
    <property type="protein sequence ID" value="GAA3251569.1"/>
    <property type="molecule type" value="Genomic_DNA"/>
</dbReference>
<keyword evidence="3" id="KW-1185">Reference proteome</keyword>
<feature type="region of interest" description="Disordered" evidence="1">
    <location>
        <begin position="1"/>
        <end position="161"/>
    </location>
</feature>